<sequence>MNRRRTLSEFELAEIGVNIAQDISDNELVLDDDGDNFDYNSDAPEVSKSEDNTSKIDEEEDEFSGNEPDDDSDENSSNTETLVPKSERIWTSQPPKATRLTQNIVTGQHSSTHYCDGLNIKGYIMSFYY</sequence>
<name>A0AA38HQ88_9CUCU</name>
<gene>
    <name evidence="2" type="ORF">Zmor_028345</name>
</gene>
<dbReference type="EMBL" id="JALNTZ010000009">
    <property type="protein sequence ID" value="KAJ3641875.1"/>
    <property type="molecule type" value="Genomic_DNA"/>
</dbReference>
<feature type="compositionally biased region" description="Acidic residues" evidence="1">
    <location>
        <begin position="57"/>
        <end position="74"/>
    </location>
</feature>
<keyword evidence="3" id="KW-1185">Reference proteome</keyword>
<proteinExistence type="predicted"/>
<feature type="compositionally biased region" description="Basic and acidic residues" evidence="1">
    <location>
        <begin position="45"/>
        <end position="56"/>
    </location>
</feature>
<organism evidence="2 3">
    <name type="scientific">Zophobas morio</name>
    <dbReference type="NCBI Taxonomy" id="2755281"/>
    <lineage>
        <taxon>Eukaryota</taxon>
        <taxon>Metazoa</taxon>
        <taxon>Ecdysozoa</taxon>
        <taxon>Arthropoda</taxon>
        <taxon>Hexapoda</taxon>
        <taxon>Insecta</taxon>
        <taxon>Pterygota</taxon>
        <taxon>Neoptera</taxon>
        <taxon>Endopterygota</taxon>
        <taxon>Coleoptera</taxon>
        <taxon>Polyphaga</taxon>
        <taxon>Cucujiformia</taxon>
        <taxon>Tenebrionidae</taxon>
        <taxon>Zophobas</taxon>
    </lineage>
</organism>
<dbReference type="Proteomes" id="UP001168821">
    <property type="component" value="Unassembled WGS sequence"/>
</dbReference>
<feature type="region of interest" description="Disordered" evidence="1">
    <location>
        <begin position="30"/>
        <end position="96"/>
    </location>
</feature>
<evidence type="ECO:0000313" key="2">
    <source>
        <dbReference type="EMBL" id="KAJ3641875.1"/>
    </source>
</evidence>
<dbReference type="AlphaFoldDB" id="A0AA38HQ88"/>
<accession>A0AA38HQ88</accession>
<evidence type="ECO:0000313" key="3">
    <source>
        <dbReference type="Proteomes" id="UP001168821"/>
    </source>
</evidence>
<protein>
    <submittedName>
        <fullName evidence="2">Uncharacterized protein</fullName>
    </submittedName>
</protein>
<comment type="caution">
    <text evidence="2">The sequence shown here is derived from an EMBL/GenBank/DDBJ whole genome shotgun (WGS) entry which is preliminary data.</text>
</comment>
<evidence type="ECO:0000256" key="1">
    <source>
        <dbReference type="SAM" id="MobiDB-lite"/>
    </source>
</evidence>
<reference evidence="2" key="1">
    <citation type="journal article" date="2023" name="G3 (Bethesda)">
        <title>Whole genome assemblies of Zophobas morio and Tenebrio molitor.</title>
        <authorList>
            <person name="Kaur S."/>
            <person name="Stinson S.A."/>
            <person name="diCenzo G.C."/>
        </authorList>
    </citation>
    <scope>NUCLEOTIDE SEQUENCE</scope>
    <source>
        <strain evidence="2">QUZm001</strain>
    </source>
</reference>